<proteinExistence type="predicted"/>
<keyword evidence="1" id="KW-0175">Coiled coil</keyword>
<keyword evidence="3" id="KW-0614">Plasmid</keyword>
<dbReference type="Proteomes" id="UP000516384">
    <property type="component" value="Plasmid pPlas3"/>
</dbReference>
<evidence type="ECO:0000313" key="3">
    <source>
        <dbReference type="EMBL" id="QNR70558.1"/>
    </source>
</evidence>
<sequence>MSKEDKVSKGYKVDPEVKEKVERLFEESGLPTQESFLVHMAELFELQQMKSLGSYTKDIEQLEYHTSSTVKLFMSMLQSENASRLNLSEQYEEKLTERGNDLFNQEKELHELRSLLKENEETLARQMKDNAEQLTLIEQLRDNKEKSDLLVEEYKEKIDNLTSLIGQYQEAAQENKELSARVAALSINESKQVEVIERLENQISTLQKKAAEEIEQLENRHKEATERLTERLEVQQQRELLKVQGEYQAKIEKMSAEATERLQTATQESTAEIRKLYSEINQLRDSQGAKTPTQKPATGSSRRKNTPSDSKE</sequence>
<dbReference type="AlphaFoldDB" id="A0A7H0YHK0"/>
<dbReference type="RefSeq" id="WP_190299863.1">
    <property type="nucleotide sequence ID" value="NZ_CP061175.1"/>
</dbReference>
<organism evidence="3 4">
    <name type="scientific">Paenibacillus peoriae</name>
    <dbReference type="NCBI Taxonomy" id="59893"/>
    <lineage>
        <taxon>Bacteria</taxon>
        <taxon>Bacillati</taxon>
        <taxon>Bacillota</taxon>
        <taxon>Bacilli</taxon>
        <taxon>Bacillales</taxon>
        <taxon>Paenibacillaceae</taxon>
        <taxon>Paenibacillus</taxon>
    </lineage>
</organism>
<evidence type="ECO:0000256" key="2">
    <source>
        <dbReference type="SAM" id="MobiDB-lite"/>
    </source>
</evidence>
<gene>
    <name evidence="3" type="ORF">IAQ67_29310</name>
</gene>
<evidence type="ECO:0000256" key="1">
    <source>
        <dbReference type="SAM" id="Coils"/>
    </source>
</evidence>
<feature type="compositionally biased region" description="Polar residues" evidence="2">
    <location>
        <begin position="281"/>
        <end position="300"/>
    </location>
</feature>
<protein>
    <submittedName>
        <fullName evidence="3">Uncharacterized protein</fullName>
    </submittedName>
</protein>
<name>A0A7H0YHK0_9BACL</name>
<evidence type="ECO:0000313" key="4">
    <source>
        <dbReference type="Proteomes" id="UP000516384"/>
    </source>
</evidence>
<accession>A0A7H0YHK0</accession>
<feature type="region of interest" description="Disordered" evidence="2">
    <location>
        <begin position="281"/>
        <end position="312"/>
    </location>
</feature>
<geneLocation type="plasmid" evidence="3 4">
    <name>pPlas3</name>
</geneLocation>
<feature type="coiled-coil region" evidence="1">
    <location>
        <begin position="102"/>
        <end position="268"/>
    </location>
</feature>
<dbReference type="EMBL" id="CP061175">
    <property type="protein sequence ID" value="QNR70558.1"/>
    <property type="molecule type" value="Genomic_DNA"/>
</dbReference>
<reference evidence="3 4" key="1">
    <citation type="submission" date="2020-09" db="EMBL/GenBank/DDBJ databases">
        <title>Characterization of Paenibacillus peoriae strain ZF390 with broad-spectrum antimicrobial activity as a potential biocontrol agent.</title>
        <authorList>
            <person name="Li L."/>
            <person name="Zhao Y."/>
            <person name="Li B."/>
            <person name="Xie X."/>
        </authorList>
    </citation>
    <scope>NUCLEOTIDE SEQUENCE [LARGE SCALE GENOMIC DNA]</scope>
    <source>
        <strain evidence="3 4">ZF390</strain>
        <plasmid evidence="3 4">pPlas3</plasmid>
    </source>
</reference>